<protein>
    <recommendedName>
        <fullName evidence="4">Outer membrane protein beta-barrel domain-containing protein</fullName>
    </recommendedName>
</protein>
<feature type="chain" id="PRO_5031374729" description="Outer membrane protein beta-barrel domain-containing protein" evidence="1">
    <location>
        <begin position="31"/>
        <end position="204"/>
    </location>
</feature>
<evidence type="ECO:0000313" key="3">
    <source>
        <dbReference type="Proteomes" id="UP000533080"/>
    </source>
</evidence>
<dbReference type="Gene3D" id="2.40.160.20">
    <property type="match status" value="1"/>
</dbReference>
<sequence>MRSSMHPRGIRAATLALAFATLGTAGSAGAQERRDGKRGDLNVFLRGGVGDFTGGLGDLTSTGPAWGVTLNIQPTTFLGFEVGYEGSRNGITDGRLPEQPSLVRQGGSALVKVSPPFLTTVRPFVGAGVGVSHMNVRGPVEELYQSDTMPEVPLAAGVEFNRGALTAGIRTTYRVLLSEGWADGAVEDANGGLLDASLTLGARF</sequence>
<evidence type="ECO:0000256" key="1">
    <source>
        <dbReference type="SAM" id="SignalP"/>
    </source>
</evidence>
<accession>A0A7Y4ILY5</accession>
<proteinExistence type="predicted"/>
<dbReference type="SUPFAM" id="SSF56925">
    <property type="entry name" value="OMPA-like"/>
    <property type="match status" value="1"/>
</dbReference>
<gene>
    <name evidence="2" type="ORF">HNV28_25820</name>
</gene>
<organism evidence="2 3">
    <name type="scientific">Myxococcus xanthus</name>
    <dbReference type="NCBI Taxonomy" id="34"/>
    <lineage>
        <taxon>Bacteria</taxon>
        <taxon>Pseudomonadati</taxon>
        <taxon>Myxococcota</taxon>
        <taxon>Myxococcia</taxon>
        <taxon>Myxococcales</taxon>
        <taxon>Cystobacterineae</taxon>
        <taxon>Myxococcaceae</taxon>
        <taxon>Myxococcus</taxon>
    </lineage>
</organism>
<dbReference type="AlphaFoldDB" id="A0A7Y4ILY5"/>
<name>A0A7Y4ILY5_MYXXA</name>
<feature type="signal peptide" evidence="1">
    <location>
        <begin position="1"/>
        <end position="30"/>
    </location>
</feature>
<dbReference type="EMBL" id="JABFNT010000097">
    <property type="protein sequence ID" value="NOJ81708.1"/>
    <property type="molecule type" value="Genomic_DNA"/>
</dbReference>
<keyword evidence="1" id="KW-0732">Signal</keyword>
<dbReference type="Proteomes" id="UP000533080">
    <property type="component" value="Unassembled WGS sequence"/>
</dbReference>
<evidence type="ECO:0000313" key="2">
    <source>
        <dbReference type="EMBL" id="NOJ81708.1"/>
    </source>
</evidence>
<comment type="caution">
    <text evidence="2">The sequence shown here is derived from an EMBL/GenBank/DDBJ whole genome shotgun (WGS) entry which is preliminary data.</text>
</comment>
<reference evidence="2 3" key="1">
    <citation type="submission" date="2020-05" db="EMBL/GenBank/DDBJ databases">
        <authorList>
            <person name="Whitworth D."/>
        </authorList>
    </citation>
    <scope>NUCLEOTIDE SEQUENCE [LARGE SCALE GENOMIC DNA]</scope>
    <source>
        <strain evidence="2 3">AM005</strain>
    </source>
</reference>
<dbReference type="InterPro" id="IPR011250">
    <property type="entry name" value="OMP/PagP_B-barrel"/>
</dbReference>
<evidence type="ECO:0008006" key="4">
    <source>
        <dbReference type="Google" id="ProtNLM"/>
    </source>
</evidence>